<evidence type="ECO:0000313" key="2">
    <source>
        <dbReference type="Proteomes" id="UP000091857"/>
    </source>
</evidence>
<dbReference type="EMBL" id="CM004402">
    <property type="protein sequence ID" value="KAG8635240.1"/>
    <property type="molecule type" value="Genomic_DNA"/>
</dbReference>
<sequence length="58" mass="6937">MLMVCRARRAYNKWPAMIPSVKYQEYGVVSFRPLYVKRFQSIKNHIYLLSFSVKVPLI</sequence>
<comment type="caution">
    <text evidence="1">The sequence shown here is derived from an EMBL/GenBank/DDBJ whole genome shotgun (WGS) entry which is preliminary data.</text>
</comment>
<accession>A0ACB7G664</accession>
<organism evidence="1 2">
    <name type="scientific">Manihot esculenta</name>
    <name type="common">Cassava</name>
    <name type="synonym">Jatropha manihot</name>
    <dbReference type="NCBI Taxonomy" id="3983"/>
    <lineage>
        <taxon>Eukaryota</taxon>
        <taxon>Viridiplantae</taxon>
        <taxon>Streptophyta</taxon>
        <taxon>Embryophyta</taxon>
        <taxon>Tracheophyta</taxon>
        <taxon>Spermatophyta</taxon>
        <taxon>Magnoliopsida</taxon>
        <taxon>eudicotyledons</taxon>
        <taxon>Gunneridae</taxon>
        <taxon>Pentapetalae</taxon>
        <taxon>rosids</taxon>
        <taxon>fabids</taxon>
        <taxon>Malpighiales</taxon>
        <taxon>Euphorbiaceae</taxon>
        <taxon>Crotonoideae</taxon>
        <taxon>Manihoteae</taxon>
        <taxon>Manihot</taxon>
    </lineage>
</organism>
<evidence type="ECO:0000313" key="1">
    <source>
        <dbReference type="EMBL" id="KAG8635240.1"/>
    </source>
</evidence>
<keyword evidence="2" id="KW-1185">Reference proteome</keyword>
<reference evidence="2" key="1">
    <citation type="journal article" date="2016" name="Nat. Biotechnol.">
        <title>Sequencing wild and cultivated cassava and related species reveals extensive interspecific hybridization and genetic diversity.</title>
        <authorList>
            <person name="Bredeson J.V."/>
            <person name="Lyons J.B."/>
            <person name="Prochnik S.E."/>
            <person name="Wu G.A."/>
            <person name="Ha C.M."/>
            <person name="Edsinger-Gonzales E."/>
            <person name="Grimwood J."/>
            <person name="Schmutz J."/>
            <person name="Rabbi I.Y."/>
            <person name="Egesi C."/>
            <person name="Nauluvula P."/>
            <person name="Lebot V."/>
            <person name="Ndunguru J."/>
            <person name="Mkamilo G."/>
            <person name="Bart R.S."/>
            <person name="Setter T.L."/>
            <person name="Gleadow R.M."/>
            <person name="Kulakow P."/>
            <person name="Ferguson M.E."/>
            <person name="Rounsley S."/>
            <person name="Rokhsar D.S."/>
        </authorList>
    </citation>
    <scope>NUCLEOTIDE SEQUENCE [LARGE SCALE GENOMIC DNA]</scope>
    <source>
        <strain evidence="2">cv. AM560-2</strain>
    </source>
</reference>
<dbReference type="Proteomes" id="UP000091857">
    <property type="component" value="Chromosome 16"/>
</dbReference>
<proteinExistence type="predicted"/>
<protein>
    <submittedName>
        <fullName evidence="1">Uncharacterized protein</fullName>
    </submittedName>
</protein>
<gene>
    <name evidence="1" type="ORF">MANES_16G012302v8</name>
</gene>
<name>A0ACB7G664_MANES</name>